<accession>A0A1V9XNQ6</accession>
<gene>
    <name evidence="2" type="ORF">BIW11_08627</name>
</gene>
<reference evidence="2 3" key="1">
    <citation type="journal article" date="2017" name="Gigascience">
        <title>Draft genome of the honey bee ectoparasitic mite, Tropilaelaps mercedesae, is shaped by the parasitic life history.</title>
        <authorList>
            <person name="Dong X."/>
            <person name="Armstrong S.D."/>
            <person name="Xia D."/>
            <person name="Makepeace B.L."/>
            <person name="Darby A.C."/>
            <person name="Kadowaki T."/>
        </authorList>
    </citation>
    <scope>NUCLEOTIDE SEQUENCE [LARGE SCALE GENOMIC DNA]</scope>
    <source>
        <strain evidence="2">Wuxi-XJTLU</strain>
    </source>
</reference>
<name>A0A1V9XNQ6_9ACAR</name>
<organism evidence="2 3">
    <name type="scientific">Tropilaelaps mercedesae</name>
    <dbReference type="NCBI Taxonomy" id="418985"/>
    <lineage>
        <taxon>Eukaryota</taxon>
        <taxon>Metazoa</taxon>
        <taxon>Ecdysozoa</taxon>
        <taxon>Arthropoda</taxon>
        <taxon>Chelicerata</taxon>
        <taxon>Arachnida</taxon>
        <taxon>Acari</taxon>
        <taxon>Parasitiformes</taxon>
        <taxon>Mesostigmata</taxon>
        <taxon>Gamasina</taxon>
        <taxon>Dermanyssoidea</taxon>
        <taxon>Laelapidae</taxon>
        <taxon>Tropilaelaps</taxon>
    </lineage>
</organism>
<protein>
    <submittedName>
        <fullName evidence="2">Uncharacterized protein</fullName>
    </submittedName>
</protein>
<feature type="transmembrane region" description="Helical" evidence="1">
    <location>
        <begin position="37"/>
        <end position="61"/>
    </location>
</feature>
<keyword evidence="1" id="KW-1133">Transmembrane helix</keyword>
<keyword evidence="3" id="KW-1185">Reference proteome</keyword>
<comment type="caution">
    <text evidence="2">The sequence shown here is derived from an EMBL/GenBank/DDBJ whole genome shotgun (WGS) entry which is preliminary data.</text>
</comment>
<feature type="non-terminal residue" evidence="2">
    <location>
        <position position="1"/>
    </location>
</feature>
<proteinExistence type="predicted"/>
<evidence type="ECO:0000313" key="2">
    <source>
        <dbReference type="EMBL" id="OQR75135.1"/>
    </source>
</evidence>
<keyword evidence="1" id="KW-0472">Membrane</keyword>
<dbReference type="EMBL" id="MNPL01006800">
    <property type="protein sequence ID" value="OQR75135.1"/>
    <property type="molecule type" value="Genomic_DNA"/>
</dbReference>
<sequence>FPAILAGNIVDSVFEIVGCVLLLKASKDDNRYLLIPWLVYNSICILYNLIGAIHFLVVSLYVGFAGLVGGLFVVFLSIRIYFFLIVAVYYKLLLEGIIYVVPYPPTSLASLGDVELNANRVTVNVALPRSSAHDDSNDLYDGPTARFPIIVTI</sequence>
<dbReference type="AlphaFoldDB" id="A0A1V9XNQ6"/>
<feature type="transmembrane region" description="Helical" evidence="1">
    <location>
        <begin position="67"/>
        <end position="90"/>
    </location>
</feature>
<dbReference type="OrthoDB" id="6491881at2759"/>
<dbReference type="InParanoid" id="A0A1V9XNQ6"/>
<keyword evidence="1" id="KW-0812">Transmembrane</keyword>
<dbReference type="Proteomes" id="UP000192247">
    <property type="component" value="Unassembled WGS sequence"/>
</dbReference>
<evidence type="ECO:0000256" key="1">
    <source>
        <dbReference type="SAM" id="Phobius"/>
    </source>
</evidence>
<feature type="transmembrane region" description="Helical" evidence="1">
    <location>
        <begin position="6"/>
        <end position="25"/>
    </location>
</feature>
<evidence type="ECO:0000313" key="3">
    <source>
        <dbReference type="Proteomes" id="UP000192247"/>
    </source>
</evidence>